<dbReference type="EMBL" id="QPJD01000003">
    <property type="protein sequence ID" value="RCW50261.1"/>
    <property type="molecule type" value="Genomic_DNA"/>
</dbReference>
<dbReference type="AlphaFoldDB" id="A0A368W4A3"/>
<keyword evidence="1" id="KW-0489">Methyltransferase</keyword>
<gene>
    <name evidence="1" type="ORF">DFP97_103279</name>
</gene>
<comment type="caution">
    <text evidence="1">The sequence shown here is derived from an EMBL/GenBank/DDBJ whole genome shotgun (WGS) entry which is preliminary data.</text>
</comment>
<proteinExistence type="predicted"/>
<protein>
    <submittedName>
        <fullName evidence="1">23S rRNA (Adenine2030-N6)-methyltransferase</fullName>
    </submittedName>
</protein>
<sequence>MPYSHYGEIGDVWKHLPLCFFLTEEKPTVNIESNSAYPIYRLNQTDERNYGVFHLFEQVSNSDRYVNIESSPYLQILKKIPGNQETLQTYLGSPGLALEILKDRGQFIFCDIEADPLQNIMDYVRQIHLDNRVKTVQGDSKDRLWHEIENMGKETFLHIDPYRIFEKNANDRCYFDLFIRAINRGIKTMLWYGYETLKEQKEMHAKMREALGNSDIELLGIDFYIEGICDSVVEVNPGVPGCGIMIANLSGPSFEKFKQYANELEAIYQNAWYQNKPARLKSVQVNLKG</sequence>
<dbReference type="GO" id="GO:0008649">
    <property type="term" value="F:rRNA methyltransferase activity"/>
    <property type="evidence" value="ECO:0007669"/>
    <property type="project" value="InterPro"/>
</dbReference>
<keyword evidence="1" id="KW-0808">Transferase</keyword>
<organism evidence="1 2">
    <name type="scientific">Paenibacillus prosopidis</name>
    <dbReference type="NCBI Taxonomy" id="630520"/>
    <lineage>
        <taxon>Bacteria</taxon>
        <taxon>Bacillati</taxon>
        <taxon>Bacillota</taxon>
        <taxon>Bacilli</taxon>
        <taxon>Bacillales</taxon>
        <taxon>Paenibacillaceae</taxon>
        <taxon>Paenibacillus</taxon>
    </lineage>
</organism>
<evidence type="ECO:0000313" key="2">
    <source>
        <dbReference type="Proteomes" id="UP000252415"/>
    </source>
</evidence>
<reference evidence="1 2" key="1">
    <citation type="submission" date="2018-07" db="EMBL/GenBank/DDBJ databases">
        <title>Genomic Encyclopedia of Type Strains, Phase III (KMG-III): the genomes of soil and plant-associated and newly described type strains.</title>
        <authorList>
            <person name="Whitman W."/>
        </authorList>
    </citation>
    <scope>NUCLEOTIDE SEQUENCE [LARGE SCALE GENOMIC DNA]</scope>
    <source>
        <strain evidence="1 2">CECT 7506</strain>
    </source>
</reference>
<dbReference type="OrthoDB" id="1026497at2"/>
<dbReference type="RefSeq" id="WP_114379102.1">
    <property type="nucleotide sequence ID" value="NZ_QPJD01000003.1"/>
</dbReference>
<evidence type="ECO:0000313" key="1">
    <source>
        <dbReference type="EMBL" id="RCW50261.1"/>
    </source>
</evidence>
<dbReference type="GO" id="GO:0070475">
    <property type="term" value="P:rRNA base methylation"/>
    <property type="evidence" value="ECO:0007669"/>
    <property type="project" value="InterPro"/>
</dbReference>
<keyword evidence="2" id="KW-1185">Reference proteome</keyword>
<dbReference type="Proteomes" id="UP000252415">
    <property type="component" value="Unassembled WGS sequence"/>
</dbReference>
<name>A0A368W4A3_9BACL</name>
<dbReference type="SUPFAM" id="SSF53335">
    <property type="entry name" value="S-adenosyl-L-methionine-dependent methyltransferases"/>
    <property type="match status" value="1"/>
</dbReference>
<dbReference type="InterPro" id="IPR029063">
    <property type="entry name" value="SAM-dependent_MTases_sf"/>
</dbReference>
<dbReference type="Pfam" id="PF04378">
    <property type="entry name" value="RsmJ"/>
    <property type="match status" value="1"/>
</dbReference>
<accession>A0A368W4A3</accession>
<dbReference type="Gene3D" id="3.40.50.150">
    <property type="entry name" value="Vaccinia Virus protein VP39"/>
    <property type="match status" value="1"/>
</dbReference>
<dbReference type="InterPro" id="IPR007473">
    <property type="entry name" value="RlmJ"/>
</dbReference>